<organism evidence="5 6">
    <name type="scientific">Pacificibacter maritimus</name>
    <dbReference type="NCBI Taxonomy" id="762213"/>
    <lineage>
        <taxon>Bacteria</taxon>
        <taxon>Pseudomonadati</taxon>
        <taxon>Pseudomonadota</taxon>
        <taxon>Alphaproteobacteria</taxon>
        <taxon>Rhodobacterales</taxon>
        <taxon>Roseobacteraceae</taxon>
        <taxon>Pacificibacter</taxon>
    </lineage>
</organism>
<name>A0A3N4U9J6_9RHOB</name>
<dbReference type="Pfam" id="PF01329">
    <property type="entry name" value="Pterin_4a"/>
    <property type="match status" value="1"/>
</dbReference>
<dbReference type="PANTHER" id="PTHR42805:SF1">
    <property type="entry name" value="PTERIN-4-ALPHA-CARBINOLAMINE DEHYDRATASE-RELATED"/>
    <property type="match status" value="1"/>
</dbReference>
<dbReference type="AlphaFoldDB" id="A0A3N4U9J6"/>
<protein>
    <recommendedName>
        <fullName evidence="3">4a-hydroxytetrahydrobiopterin dehydratase</fullName>
        <ecNumber evidence="3">4.2.1.96</ecNumber>
    </recommendedName>
</protein>
<comment type="similarity">
    <text evidence="2">Belongs to the pterin-4-alpha-carbinolamine dehydratase family.</text>
</comment>
<comment type="caution">
    <text evidence="5">The sequence shown here is derived from an EMBL/GenBank/DDBJ whole genome shotgun (WGS) entry which is preliminary data.</text>
</comment>
<proteinExistence type="inferred from homology"/>
<evidence type="ECO:0000313" key="5">
    <source>
        <dbReference type="EMBL" id="RPE67403.1"/>
    </source>
</evidence>
<keyword evidence="4" id="KW-0456">Lyase</keyword>
<evidence type="ECO:0000313" key="6">
    <source>
        <dbReference type="Proteomes" id="UP000269689"/>
    </source>
</evidence>
<dbReference type="RefSeq" id="WP_123792846.1">
    <property type="nucleotide sequence ID" value="NZ_RKQK01000002.1"/>
</dbReference>
<evidence type="ECO:0000256" key="3">
    <source>
        <dbReference type="ARBA" id="ARBA00013252"/>
    </source>
</evidence>
<comment type="catalytic activity">
    <reaction evidence="1">
        <text>(4aS,6R)-4a-hydroxy-L-erythro-5,6,7,8-tetrahydrobiopterin = (6R)-L-erythro-6,7-dihydrobiopterin + H2O</text>
        <dbReference type="Rhea" id="RHEA:11920"/>
        <dbReference type="ChEBI" id="CHEBI:15377"/>
        <dbReference type="ChEBI" id="CHEBI:15642"/>
        <dbReference type="ChEBI" id="CHEBI:43120"/>
        <dbReference type="EC" id="4.2.1.96"/>
    </reaction>
</comment>
<dbReference type="InterPro" id="IPR050376">
    <property type="entry name" value="Pterin-4-alpha-carb_dehyd"/>
</dbReference>
<keyword evidence="6" id="KW-1185">Reference proteome</keyword>
<dbReference type="EC" id="4.2.1.96" evidence="3"/>
<reference evidence="5 6" key="1">
    <citation type="submission" date="2018-11" db="EMBL/GenBank/DDBJ databases">
        <title>Genomic Encyclopedia of Type Strains, Phase IV (KMG-IV): sequencing the most valuable type-strain genomes for metagenomic binning, comparative biology and taxonomic classification.</title>
        <authorList>
            <person name="Goeker M."/>
        </authorList>
    </citation>
    <scope>NUCLEOTIDE SEQUENCE [LARGE SCALE GENOMIC DNA]</scope>
    <source>
        <strain evidence="5 6">DSM 104731</strain>
    </source>
</reference>
<accession>A0A3N4U9J6</accession>
<dbReference type="PANTHER" id="PTHR42805">
    <property type="entry name" value="PTERIN-4-ALPHA-CARBINOLAMINE DEHYDRATASE-RELATED"/>
    <property type="match status" value="1"/>
</dbReference>
<dbReference type="OrthoDB" id="9794987at2"/>
<sequence length="93" mass="10158">MTDTDIAALKNDLNPDWILDAQAQKLTRTFTFKAYAKAVYTANLAAFISDQQGHHADVAFGWGYCTVTFTSHELGRLSPDDFICAAKLDAATA</sequence>
<evidence type="ECO:0000256" key="4">
    <source>
        <dbReference type="ARBA" id="ARBA00023239"/>
    </source>
</evidence>
<dbReference type="GO" id="GO:0006729">
    <property type="term" value="P:tetrahydrobiopterin biosynthetic process"/>
    <property type="evidence" value="ECO:0007669"/>
    <property type="project" value="InterPro"/>
</dbReference>
<dbReference type="Gene3D" id="3.30.1360.20">
    <property type="entry name" value="Transcriptional coactivator/pterin dehydratase"/>
    <property type="match status" value="1"/>
</dbReference>
<evidence type="ECO:0000256" key="2">
    <source>
        <dbReference type="ARBA" id="ARBA00006472"/>
    </source>
</evidence>
<dbReference type="EMBL" id="RKQK01000002">
    <property type="protein sequence ID" value="RPE67403.1"/>
    <property type="molecule type" value="Genomic_DNA"/>
</dbReference>
<dbReference type="SUPFAM" id="SSF55248">
    <property type="entry name" value="PCD-like"/>
    <property type="match status" value="1"/>
</dbReference>
<dbReference type="Proteomes" id="UP000269689">
    <property type="component" value="Unassembled WGS sequence"/>
</dbReference>
<evidence type="ECO:0000256" key="1">
    <source>
        <dbReference type="ARBA" id="ARBA00001554"/>
    </source>
</evidence>
<dbReference type="GO" id="GO:0008124">
    <property type="term" value="F:4-alpha-hydroxytetrahydrobiopterin dehydratase activity"/>
    <property type="evidence" value="ECO:0007669"/>
    <property type="project" value="UniProtKB-EC"/>
</dbReference>
<gene>
    <name evidence="5" type="ORF">EDD53_1812</name>
</gene>
<dbReference type="InterPro" id="IPR036428">
    <property type="entry name" value="PCD_sf"/>
</dbReference>
<dbReference type="InterPro" id="IPR001533">
    <property type="entry name" value="Pterin_deHydtase"/>
</dbReference>